<dbReference type="PANTHER" id="PTHR35807:SF1">
    <property type="entry name" value="TRANSCRIPTIONAL REGULATOR REDD"/>
    <property type="match status" value="1"/>
</dbReference>
<dbReference type="GO" id="GO:0000160">
    <property type="term" value="P:phosphorelay signal transduction system"/>
    <property type="evidence" value="ECO:0007669"/>
    <property type="project" value="UniProtKB-KW"/>
</dbReference>
<gene>
    <name evidence="10" type="ORF">FNH04_03330</name>
</gene>
<dbReference type="SUPFAM" id="SSF48452">
    <property type="entry name" value="TPR-like"/>
    <property type="match status" value="2"/>
</dbReference>
<dbReference type="InterPro" id="IPR036388">
    <property type="entry name" value="WH-like_DNA-bd_sf"/>
</dbReference>
<dbReference type="SMART" id="SM00028">
    <property type="entry name" value="TPR"/>
    <property type="match status" value="5"/>
</dbReference>
<dbReference type="SUPFAM" id="SSF46894">
    <property type="entry name" value="C-terminal effector domain of the bipartite response regulators"/>
    <property type="match status" value="1"/>
</dbReference>
<dbReference type="InterPro" id="IPR002182">
    <property type="entry name" value="NB-ARC"/>
</dbReference>
<evidence type="ECO:0000256" key="5">
    <source>
        <dbReference type="ARBA" id="ARBA00023163"/>
    </source>
</evidence>
<feature type="DNA-binding region" description="OmpR/PhoB-type" evidence="7">
    <location>
        <begin position="1"/>
        <end position="105"/>
    </location>
</feature>
<name>A0A5N8VUS1_9ACTN</name>
<comment type="caution">
    <text evidence="10">The sequence shown here is derived from an EMBL/GenBank/DDBJ whole genome shotgun (WGS) entry which is preliminary data.</text>
</comment>
<dbReference type="InterPro" id="IPR011990">
    <property type="entry name" value="TPR-like_helical_dom_sf"/>
</dbReference>
<protein>
    <submittedName>
        <fullName evidence="10">Tetratricopeptide repeat protein</fullName>
    </submittedName>
</protein>
<reference evidence="10 11" key="1">
    <citation type="submission" date="2019-07" db="EMBL/GenBank/DDBJ databases">
        <title>New species of Amycolatopsis and Streptomyces.</title>
        <authorList>
            <person name="Duangmal K."/>
            <person name="Teo W.F.A."/>
            <person name="Lipun K."/>
        </authorList>
    </citation>
    <scope>NUCLEOTIDE SEQUENCE [LARGE SCALE GENOMIC DNA]</scope>
    <source>
        <strain evidence="10 11">TISTR 2346</strain>
    </source>
</reference>
<dbReference type="SMART" id="SM00862">
    <property type="entry name" value="Trans_reg_C"/>
    <property type="match status" value="1"/>
</dbReference>
<feature type="domain" description="OmpR/PhoB-type" evidence="9">
    <location>
        <begin position="1"/>
        <end position="105"/>
    </location>
</feature>
<accession>A0A5N8VUS1</accession>
<evidence type="ECO:0000256" key="3">
    <source>
        <dbReference type="ARBA" id="ARBA00023015"/>
    </source>
</evidence>
<dbReference type="GO" id="GO:0006355">
    <property type="term" value="P:regulation of DNA-templated transcription"/>
    <property type="evidence" value="ECO:0007669"/>
    <property type="project" value="InterPro"/>
</dbReference>
<dbReference type="AlphaFoldDB" id="A0A5N8VUS1"/>
<sequence>MEIRVSDRPVNLGPAKQQTVLAALLVDVGRPVTADTLIDRVWGENPPSEARKSLYALITRVRRILAATAAATALGDPSAGVAQGPDGGTAKQTILRHTSGYLLDMDPNQVDLHRYRLLAEQARDSCRPVAERAVLLREALGLWRGEPLAGLSGLWAARTRDSWTYQHIETAAAWAHAELLVGNTAAVIARVPDLMAQHPLAEPLVAALMQALYAAGRGPEALGCYAALRERLSVELGTDPGPEAQQVYRAILSGEPVGPHQPVGSADEPRRHKRPAVSGAAVERHGPDRAVPAQLPAPLASFTGRAEQLRQLDALLDTANDQHTAAVVITAIAGTAGVGKTALAVYWASRVADRFPGGQLYVNLRGFHPTGSVMTSAEAILGFLDAFGVPADRIPPGLDAQVGLYRSLVAGKRVLVLLDNARDADQVRPLLPGSSGCLALVTSRNQLTGLVAADGACPLVVDLLTKDEARRLLVHRLGHARVTAATHAVEEIITRCARLPLALSIVAARAATNPRFALSVFARELGDTGSGLGPFTSDDPATDIRGVFSWSYRLLSPAAARLFRLLGLHPGPIVTEPAAAGLAGLRADQVRPLLAELTQAHLIDQYVPGRCTLHDLLREYATELTHTHDPENERRTALRRLLDHYLHSAATASEALSWYRDPVRLTGPEVGVTPEVLTDHGRALAWFAAELPNLTAAVRRAAETGFEAHAWQLAWTLVSFFDLAGRWHEWADTHEVALAAARQAGDVTGEARTRRNLARVYCRQGRHQDAHTQLRQSLNLCRDLGDPVGQAQALRFISTVLGRQGRHREALSHAREALSLLRAAHHLIGQGRALNQIGWQLSLLGDHQQAIHHCRQALRILQEFDDRDGEGAAWDTLGHAHQHLGDHQEAIACFRQALRLRRERCDSNEVAETLVHLGDVHLAAGDFRVARLFWQEALEILDQLGHGDTLHIRGRLRTAQASEATPPSPALDGH</sequence>
<dbReference type="Pfam" id="PF13424">
    <property type="entry name" value="TPR_12"/>
    <property type="match status" value="3"/>
</dbReference>
<dbReference type="InterPro" id="IPR019734">
    <property type="entry name" value="TPR_rpt"/>
</dbReference>
<evidence type="ECO:0000313" key="11">
    <source>
        <dbReference type="Proteomes" id="UP000326979"/>
    </source>
</evidence>
<evidence type="ECO:0000256" key="8">
    <source>
        <dbReference type="SAM" id="MobiDB-lite"/>
    </source>
</evidence>
<dbReference type="PROSITE" id="PS50005">
    <property type="entry name" value="TPR"/>
    <property type="match status" value="1"/>
</dbReference>
<dbReference type="CDD" id="cd15831">
    <property type="entry name" value="BTAD"/>
    <property type="match status" value="1"/>
</dbReference>
<keyword evidence="2" id="KW-0902">Two-component regulatory system</keyword>
<dbReference type="InterPro" id="IPR005158">
    <property type="entry name" value="BTAD"/>
</dbReference>
<keyword evidence="4 7" id="KW-0238">DNA-binding</keyword>
<dbReference type="PROSITE" id="PS51755">
    <property type="entry name" value="OMPR_PHOB"/>
    <property type="match status" value="1"/>
</dbReference>
<evidence type="ECO:0000256" key="7">
    <source>
        <dbReference type="PROSITE-ProRule" id="PRU01091"/>
    </source>
</evidence>
<evidence type="ECO:0000256" key="1">
    <source>
        <dbReference type="ARBA" id="ARBA00005820"/>
    </source>
</evidence>
<keyword evidence="6" id="KW-0802">TPR repeat</keyword>
<dbReference type="InterPro" id="IPR051677">
    <property type="entry name" value="AfsR-DnrI-RedD_regulator"/>
</dbReference>
<dbReference type="Gene3D" id="1.25.40.10">
    <property type="entry name" value="Tetratricopeptide repeat domain"/>
    <property type="match status" value="2"/>
</dbReference>
<dbReference type="GO" id="GO:0003677">
    <property type="term" value="F:DNA binding"/>
    <property type="evidence" value="ECO:0007669"/>
    <property type="project" value="UniProtKB-UniRule"/>
</dbReference>
<comment type="similarity">
    <text evidence="1">Belongs to the AfsR/DnrI/RedD regulatory family.</text>
</comment>
<dbReference type="OrthoDB" id="581105at2"/>
<dbReference type="Pfam" id="PF03704">
    <property type="entry name" value="BTAD"/>
    <property type="match status" value="1"/>
</dbReference>
<dbReference type="SMART" id="SM01043">
    <property type="entry name" value="BTAD"/>
    <property type="match status" value="1"/>
</dbReference>
<feature type="region of interest" description="Disordered" evidence="8">
    <location>
        <begin position="255"/>
        <end position="290"/>
    </location>
</feature>
<dbReference type="Gene3D" id="3.40.50.300">
    <property type="entry name" value="P-loop containing nucleotide triphosphate hydrolases"/>
    <property type="match status" value="1"/>
</dbReference>
<keyword evidence="5" id="KW-0804">Transcription</keyword>
<keyword evidence="3" id="KW-0805">Transcription regulation</keyword>
<dbReference type="SUPFAM" id="SSF52540">
    <property type="entry name" value="P-loop containing nucleoside triphosphate hydrolases"/>
    <property type="match status" value="1"/>
</dbReference>
<dbReference type="Pfam" id="PF00931">
    <property type="entry name" value="NB-ARC"/>
    <property type="match status" value="1"/>
</dbReference>
<dbReference type="InterPro" id="IPR001867">
    <property type="entry name" value="OmpR/PhoB-type_DNA-bd"/>
</dbReference>
<dbReference type="RefSeq" id="WP_152780123.1">
    <property type="nucleotide sequence ID" value="NZ_BAABEQ010000036.1"/>
</dbReference>
<evidence type="ECO:0000256" key="4">
    <source>
        <dbReference type="ARBA" id="ARBA00023125"/>
    </source>
</evidence>
<evidence type="ECO:0000256" key="2">
    <source>
        <dbReference type="ARBA" id="ARBA00023012"/>
    </source>
</evidence>
<keyword evidence="11" id="KW-1185">Reference proteome</keyword>
<evidence type="ECO:0000313" key="10">
    <source>
        <dbReference type="EMBL" id="MPY39000.1"/>
    </source>
</evidence>
<proteinExistence type="inferred from homology"/>
<evidence type="ECO:0000256" key="6">
    <source>
        <dbReference type="PROSITE-ProRule" id="PRU00339"/>
    </source>
</evidence>
<dbReference type="EMBL" id="VJZE01000010">
    <property type="protein sequence ID" value="MPY39000.1"/>
    <property type="molecule type" value="Genomic_DNA"/>
</dbReference>
<dbReference type="Pfam" id="PF00486">
    <property type="entry name" value="Trans_reg_C"/>
    <property type="match status" value="1"/>
</dbReference>
<dbReference type="PANTHER" id="PTHR35807">
    <property type="entry name" value="TRANSCRIPTIONAL REGULATOR REDD-RELATED"/>
    <property type="match status" value="1"/>
</dbReference>
<dbReference type="Proteomes" id="UP000326979">
    <property type="component" value="Unassembled WGS sequence"/>
</dbReference>
<organism evidence="10 11">
    <name type="scientific">Streptomyces phyllanthi</name>
    <dbReference type="NCBI Taxonomy" id="1803180"/>
    <lineage>
        <taxon>Bacteria</taxon>
        <taxon>Bacillati</taxon>
        <taxon>Actinomycetota</taxon>
        <taxon>Actinomycetes</taxon>
        <taxon>Kitasatosporales</taxon>
        <taxon>Streptomycetaceae</taxon>
        <taxon>Streptomyces</taxon>
    </lineage>
</organism>
<dbReference type="InterPro" id="IPR027417">
    <property type="entry name" value="P-loop_NTPase"/>
</dbReference>
<feature type="repeat" description="TPR" evidence="6">
    <location>
        <begin position="871"/>
        <end position="904"/>
    </location>
</feature>
<evidence type="ECO:0000259" key="9">
    <source>
        <dbReference type="PROSITE" id="PS51755"/>
    </source>
</evidence>
<dbReference type="PRINTS" id="PR00364">
    <property type="entry name" value="DISEASERSIST"/>
</dbReference>
<dbReference type="InterPro" id="IPR016032">
    <property type="entry name" value="Sig_transdc_resp-reg_C-effctor"/>
</dbReference>
<dbReference type="Gene3D" id="1.10.10.10">
    <property type="entry name" value="Winged helix-like DNA-binding domain superfamily/Winged helix DNA-binding domain"/>
    <property type="match status" value="1"/>
</dbReference>
<dbReference type="GO" id="GO:0043531">
    <property type="term" value="F:ADP binding"/>
    <property type="evidence" value="ECO:0007669"/>
    <property type="project" value="InterPro"/>
</dbReference>